<feature type="signal peptide" evidence="1">
    <location>
        <begin position="1"/>
        <end position="23"/>
    </location>
</feature>
<dbReference type="Gene3D" id="2.60.40.10">
    <property type="entry name" value="Immunoglobulins"/>
    <property type="match status" value="1"/>
</dbReference>
<feature type="chain" id="PRO_5041974668" evidence="1">
    <location>
        <begin position="24"/>
        <end position="138"/>
    </location>
</feature>
<organism evidence="2 3">
    <name type="scientific">Plebeiibacterium sediminum</name>
    <dbReference type="NCBI Taxonomy" id="2992112"/>
    <lineage>
        <taxon>Bacteria</taxon>
        <taxon>Pseudomonadati</taxon>
        <taxon>Bacteroidota</taxon>
        <taxon>Bacteroidia</taxon>
        <taxon>Marinilabiliales</taxon>
        <taxon>Marinilabiliaceae</taxon>
        <taxon>Plebeiibacterium</taxon>
    </lineage>
</organism>
<dbReference type="RefSeq" id="WP_301191656.1">
    <property type="nucleotide sequence ID" value="NZ_JAPDPJ010000044.1"/>
</dbReference>
<dbReference type="EMBL" id="JAPDPJ010000044">
    <property type="protein sequence ID" value="MCW3788096.1"/>
    <property type="molecule type" value="Genomic_DNA"/>
</dbReference>
<name>A0AAE3M6C0_9BACT</name>
<comment type="caution">
    <text evidence="2">The sequence shown here is derived from an EMBL/GenBank/DDBJ whole genome shotgun (WGS) entry which is preliminary data.</text>
</comment>
<dbReference type="PROSITE" id="PS51257">
    <property type="entry name" value="PROKAR_LIPOPROTEIN"/>
    <property type="match status" value="1"/>
</dbReference>
<dbReference type="PANTHER" id="PTHR37833">
    <property type="entry name" value="LIPOPROTEIN-RELATED"/>
    <property type="match status" value="1"/>
</dbReference>
<keyword evidence="1" id="KW-0732">Signal</keyword>
<proteinExistence type="predicted"/>
<dbReference type="AlphaFoldDB" id="A0AAE3M6C0"/>
<accession>A0AAE3M6C0</accession>
<gene>
    <name evidence="2" type="ORF">OM075_16585</name>
</gene>
<dbReference type="Pfam" id="PF07610">
    <property type="entry name" value="DUF1573"/>
    <property type="match status" value="1"/>
</dbReference>
<protein>
    <submittedName>
        <fullName evidence="2">DUF1573 domain-containing protein</fullName>
    </submittedName>
</protein>
<sequence length="138" mass="15387">MMNRFYQILFYLLVVLLVGCNQTNSDKTSVSKNYAITTAEFDKLIHNFGNITQGETVGCYYKVTNTGKTPLVIYNVKPGCGCTTAKYTKDPILPGKVGEIEIRFDSRGFSGNQYKVIRVDANIEKKSKELAITANVIN</sequence>
<evidence type="ECO:0000313" key="2">
    <source>
        <dbReference type="EMBL" id="MCW3788096.1"/>
    </source>
</evidence>
<dbReference type="InterPro" id="IPR013783">
    <property type="entry name" value="Ig-like_fold"/>
</dbReference>
<dbReference type="PANTHER" id="PTHR37833:SF1">
    <property type="entry name" value="SIGNAL PEPTIDE PROTEIN"/>
    <property type="match status" value="1"/>
</dbReference>
<evidence type="ECO:0000256" key="1">
    <source>
        <dbReference type="SAM" id="SignalP"/>
    </source>
</evidence>
<keyword evidence="3" id="KW-1185">Reference proteome</keyword>
<dbReference type="Proteomes" id="UP001209229">
    <property type="component" value="Unassembled WGS sequence"/>
</dbReference>
<evidence type="ECO:0000313" key="3">
    <source>
        <dbReference type="Proteomes" id="UP001209229"/>
    </source>
</evidence>
<reference evidence="2" key="1">
    <citation type="submission" date="2022-10" db="EMBL/GenBank/DDBJ databases">
        <authorList>
            <person name="Yu W.X."/>
        </authorList>
    </citation>
    <scope>NUCLEOTIDE SEQUENCE</scope>
    <source>
        <strain evidence="2">AAT</strain>
    </source>
</reference>
<dbReference type="InterPro" id="IPR011467">
    <property type="entry name" value="DUF1573"/>
</dbReference>